<dbReference type="InterPro" id="IPR025605">
    <property type="entry name" value="OST-HTH/LOTUS_dom"/>
</dbReference>
<dbReference type="Gene3D" id="2.30.30.140">
    <property type="match status" value="3"/>
</dbReference>
<name>A0A9P0CGF7_9CUCU</name>
<dbReference type="Pfam" id="PF12872">
    <property type="entry name" value="OST-HTH"/>
    <property type="match status" value="1"/>
</dbReference>
<dbReference type="GO" id="GO:0034587">
    <property type="term" value="P:piRNA processing"/>
    <property type="evidence" value="ECO:0007669"/>
    <property type="project" value="TreeGrafter"/>
</dbReference>
<keyword evidence="2" id="KW-0963">Cytoplasm</keyword>
<keyword evidence="8" id="KW-1185">Reference proteome</keyword>
<dbReference type="PROSITE" id="PS50304">
    <property type="entry name" value="TUDOR"/>
    <property type="match status" value="2"/>
</dbReference>
<feature type="domain" description="HTH OST-type" evidence="6">
    <location>
        <begin position="2"/>
        <end position="74"/>
    </location>
</feature>
<keyword evidence="4" id="KW-0221">Differentiation</keyword>
<dbReference type="Pfam" id="PF00567">
    <property type="entry name" value="TUDOR"/>
    <property type="match status" value="3"/>
</dbReference>
<protein>
    <recommendedName>
        <fullName evidence="9">Tudor domain-containing protein 7</fullName>
    </recommendedName>
</protein>
<accession>A0A9P0CGF7</accession>
<dbReference type="GO" id="GO:0030719">
    <property type="term" value="P:P granule organization"/>
    <property type="evidence" value="ECO:0007669"/>
    <property type="project" value="TreeGrafter"/>
</dbReference>
<evidence type="ECO:0000313" key="8">
    <source>
        <dbReference type="Proteomes" id="UP001153636"/>
    </source>
</evidence>
<evidence type="ECO:0008006" key="9">
    <source>
        <dbReference type="Google" id="ProtNLM"/>
    </source>
</evidence>
<dbReference type="GO" id="GO:0007283">
    <property type="term" value="P:spermatogenesis"/>
    <property type="evidence" value="ECO:0007669"/>
    <property type="project" value="UniProtKB-KW"/>
</dbReference>
<proteinExistence type="predicted"/>
<evidence type="ECO:0000313" key="7">
    <source>
        <dbReference type="EMBL" id="CAH1099445.1"/>
    </source>
</evidence>
<evidence type="ECO:0000256" key="4">
    <source>
        <dbReference type="ARBA" id="ARBA00022871"/>
    </source>
</evidence>
<dbReference type="InterPro" id="IPR035437">
    <property type="entry name" value="SNase_OB-fold_sf"/>
</dbReference>
<dbReference type="OrthoDB" id="10034606at2759"/>
<evidence type="ECO:0000256" key="1">
    <source>
        <dbReference type="ARBA" id="ARBA00004496"/>
    </source>
</evidence>
<evidence type="ECO:0000259" key="6">
    <source>
        <dbReference type="PROSITE" id="PS51644"/>
    </source>
</evidence>
<dbReference type="Gene3D" id="2.40.50.90">
    <property type="match status" value="2"/>
</dbReference>
<organism evidence="7 8">
    <name type="scientific">Psylliodes chrysocephalus</name>
    <dbReference type="NCBI Taxonomy" id="3402493"/>
    <lineage>
        <taxon>Eukaryota</taxon>
        <taxon>Metazoa</taxon>
        <taxon>Ecdysozoa</taxon>
        <taxon>Arthropoda</taxon>
        <taxon>Hexapoda</taxon>
        <taxon>Insecta</taxon>
        <taxon>Pterygota</taxon>
        <taxon>Neoptera</taxon>
        <taxon>Endopterygota</taxon>
        <taxon>Coleoptera</taxon>
        <taxon>Polyphaga</taxon>
        <taxon>Cucujiformia</taxon>
        <taxon>Chrysomeloidea</taxon>
        <taxon>Chrysomelidae</taxon>
        <taxon>Galerucinae</taxon>
        <taxon>Alticini</taxon>
        <taxon>Psylliodes</taxon>
    </lineage>
</organism>
<dbReference type="PROSITE" id="PS51644">
    <property type="entry name" value="HTH_OST"/>
    <property type="match status" value="1"/>
</dbReference>
<keyword evidence="4" id="KW-0744">Spermatogenesis</keyword>
<dbReference type="SUPFAM" id="SSF63748">
    <property type="entry name" value="Tudor/PWWP/MBT"/>
    <property type="match status" value="3"/>
</dbReference>
<sequence>MDKESTIKWVRGLLVSSKYPMSLRQLDNDYRTIIGEKIPYSKFGFKKLEDFLNSDPTLNVYSQNGETFAKAAIKAESAHIVEMKMKEKAPKKRPIKHVKFYSGPVVHSNWRPNYSAYSARPKRYATSSRPAAVAHNQFVDYRKPVVASKIVIPENSTYNKNVPPRLQKQHSVGSRLQMEKQDTSAFARRVIQDFNNTQAANTVDECSPGSSRRKTITKMMSEVNLDRDSGNSSPVSDITTFVMPPIIPPKIPEFVPIGDPKIDLKNLIEYHKLGEMEVNTTKMNAKRVKMFICQIKIGSLKYTSYPEEFKSESEAELYCYKEAFKDITNKYGRRKSLLLASDKDILHRIPKMLQKHTGGLWEWQIQMDYSDTYNEQLPEDWLKIIDSSPCIHVQKVVNNYTLRHCKPEEKYINEVLDNKIHGQKGSTWLKSMTLTDVSVPSNTVEFKEDGKLFAEVQFLLSANEIWCRQTGTEESDKFLEMNSQLEDYYSKHKDSLRAIIINQNGYYIAEYDDGWYRVRAIDVTDTHVSCFYIDFGDEIVLPKDKIYQLKREYAICQAQAFVCRLAGLEELYDASTESNTLRQTLLYKSVILEVASDCVVEDEKDDIIPVYMYNFDTGRSINEEMIHLLTIESASPSLFIDTITEVYVSHIAENGDIYVQIRTRGYQNLLHLLEELEAQVTSNPPTDILEPVNKQSSQNKIYFGKYNFDGHWYRIKIIDWSPKEDMAQIYYMDYGNTEVINIKDAALYPLDKLSDILSLYPPQAVKTMMLLDEIPKDFLTIINKVMPKEEPVIVKIIRRNEKDTPLAEFFRRNSDGSLFCINKSITIENELKKGDIASIKSTRKIILSTEGSKNVPSGGKLKCPLLPDTNKYFEVHVPFAVNPYNFFVQPLESRPKLHKLMEQLQVRYKNVAYSPLTIDDIIPGNIYASKYDDGNWYRTSVIKVIHDGSISVFYCDFGYYANLTLQQLIPLDIEFMELPYQALKAKLSGIKPKHPNWTMEHCDEFKEMVERKHFYSILLKLERDQLYDSDLVLDLVLIDTSSSEDICIEKELINRGIAVEV</sequence>
<keyword evidence="3" id="KW-0677">Repeat</keyword>
<dbReference type="InterPro" id="IPR041966">
    <property type="entry name" value="LOTUS-like"/>
</dbReference>
<dbReference type="InterPro" id="IPR002999">
    <property type="entry name" value="Tudor"/>
</dbReference>
<dbReference type="AlphaFoldDB" id="A0A9P0CGF7"/>
<dbReference type="SMART" id="SM00333">
    <property type="entry name" value="TUDOR"/>
    <property type="match status" value="3"/>
</dbReference>
<dbReference type="GO" id="GO:0043186">
    <property type="term" value="C:P granule"/>
    <property type="evidence" value="ECO:0007669"/>
    <property type="project" value="TreeGrafter"/>
</dbReference>
<dbReference type="Proteomes" id="UP001153636">
    <property type="component" value="Chromosome 1"/>
</dbReference>
<dbReference type="EMBL" id="OV651813">
    <property type="protein sequence ID" value="CAH1099445.1"/>
    <property type="molecule type" value="Genomic_DNA"/>
</dbReference>
<reference evidence="7" key="1">
    <citation type="submission" date="2022-01" db="EMBL/GenBank/DDBJ databases">
        <authorList>
            <person name="King R."/>
        </authorList>
    </citation>
    <scope>NUCLEOTIDE SEQUENCE</scope>
</reference>
<dbReference type="PANTHER" id="PTHR22948:SF76">
    <property type="entry name" value="FI20010P1-RELATED"/>
    <property type="match status" value="1"/>
</dbReference>
<dbReference type="InterPro" id="IPR050621">
    <property type="entry name" value="Tudor_domain_containing"/>
</dbReference>
<feature type="domain" description="Tudor" evidence="5">
    <location>
        <begin position="695"/>
        <end position="755"/>
    </location>
</feature>
<gene>
    <name evidence="7" type="ORF">PSYICH_LOCUS548</name>
</gene>
<feature type="domain" description="Tudor" evidence="5">
    <location>
        <begin position="919"/>
        <end position="978"/>
    </location>
</feature>
<evidence type="ECO:0000259" key="5">
    <source>
        <dbReference type="PROSITE" id="PS50304"/>
    </source>
</evidence>
<dbReference type="Gene3D" id="3.30.420.610">
    <property type="entry name" value="LOTUS domain-like"/>
    <property type="match status" value="2"/>
</dbReference>
<dbReference type="PANTHER" id="PTHR22948">
    <property type="entry name" value="TUDOR DOMAIN CONTAINING PROTEIN"/>
    <property type="match status" value="1"/>
</dbReference>
<evidence type="ECO:0000256" key="3">
    <source>
        <dbReference type="ARBA" id="ARBA00022737"/>
    </source>
</evidence>
<evidence type="ECO:0000256" key="2">
    <source>
        <dbReference type="ARBA" id="ARBA00022490"/>
    </source>
</evidence>
<comment type="subcellular location">
    <subcellularLocation>
        <location evidence="1">Cytoplasm</location>
    </subcellularLocation>
</comment>
<dbReference type="CDD" id="cd20379">
    <property type="entry name" value="Tudor_dTUD-like"/>
    <property type="match status" value="1"/>
</dbReference>
<dbReference type="CDD" id="cd09972">
    <property type="entry name" value="LOTUS_TDRD_OSKAR"/>
    <property type="match status" value="1"/>
</dbReference>